<dbReference type="InterPro" id="IPR013096">
    <property type="entry name" value="Cupin_2"/>
</dbReference>
<keyword evidence="3" id="KW-1185">Reference proteome</keyword>
<accession>A0ABQ4M457</accession>
<dbReference type="CDD" id="cd02209">
    <property type="entry name" value="cupin_XRE_C"/>
    <property type="match status" value="1"/>
</dbReference>
<gene>
    <name evidence="2" type="ORF">J21TS3_51310</name>
</gene>
<dbReference type="Pfam" id="PF07883">
    <property type="entry name" value="Cupin_2"/>
    <property type="match status" value="1"/>
</dbReference>
<proteinExistence type="predicted"/>
<sequence>MGPIWGVLEEGASYGDVSVGHSEGEEFLFVHSGRLEFVLGNERYTLEEGDSIYYDARTPHSYKNIWDGETLLIAVSTPPTF</sequence>
<feature type="domain" description="Cupin type-2" evidence="1">
    <location>
        <begin position="11"/>
        <end position="75"/>
    </location>
</feature>
<dbReference type="RefSeq" id="WP_246537308.1">
    <property type="nucleotide sequence ID" value="NZ_BORW01000057.1"/>
</dbReference>
<dbReference type="SUPFAM" id="SSF51182">
    <property type="entry name" value="RmlC-like cupins"/>
    <property type="match status" value="1"/>
</dbReference>
<dbReference type="EMBL" id="BORW01000057">
    <property type="protein sequence ID" value="GIO70310.1"/>
    <property type="molecule type" value="Genomic_DNA"/>
</dbReference>
<dbReference type="InterPro" id="IPR011051">
    <property type="entry name" value="RmlC_Cupin_sf"/>
</dbReference>
<reference evidence="2 3" key="1">
    <citation type="submission" date="2021-03" db="EMBL/GenBank/DDBJ databases">
        <title>Antimicrobial resistance genes in bacteria isolated from Japanese honey, and their potential for conferring macrolide and lincosamide resistance in the American foulbrood pathogen Paenibacillus larvae.</title>
        <authorList>
            <person name="Okamoto M."/>
            <person name="Kumagai M."/>
            <person name="Kanamori H."/>
            <person name="Takamatsu D."/>
        </authorList>
    </citation>
    <scope>NUCLEOTIDE SEQUENCE [LARGE SCALE GENOMIC DNA]</scope>
    <source>
        <strain evidence="2 3">J21TS3</strain>
    </source>
</reference>
<evidence type="ECO:0000313" key="3">
    <source>
        <dbReference type="Proteomes" id="UP000680638"/>
    </source>
</evidence>
<evidence type="ECO:0000313" key="2">
    <source>
        <dbReference type="EMBL" id="GIO70310.1"/>
    </source>
</evidence>
<dbReference type="Proteomes" id="UP000680638">
    <property type="component" value="Unassembled WGS sequence"/>
</dbReference>
<protein>
    <recommendedName>
        <fullName evidence="1">Cupin type-2 domain-containing protein</fullName>
    </recommendedName>
</protein>
<organism evidence="2 3">
    <name type="scientific">Paenibacillus cookii</name>
    <dbReference type="NCBI Taxonomy" id="157839"/>
    <lineage>
        <taxon>Bacteria</taxon>
        <taxon>Bacillati</taxon>
        <taxon>Bacillota</taxon>
        <taxon>Bacilli</taxon>
        <taxon>Bacillales</taxon>
        <taxon>Paenibacillaceae</taxon>
        <taxon>Paenibacillus</taxon>
    </lineage>
</organism>
<dbReference type="InterPro" id="IPR014710">
    <property type="entry name" value="RmlC-like_jellyroll"/>
</dbReference>
<comment type="caution">
    <text evidence="2">The sequence shown here is derived from an EMBL/GenBank/DDBJ whole genome shotgun (WGS) entry which is preliminary data.</text>
</comment>
<evidence type="ECO:0000259" key="1">
    <source>
        <dbReference type="Pfam" id="PF07883"/>
    </source>
</evidence>
<dbReference type="Gene3D" id="2.60.120.10">
    <property type="entry name" value="Jelly Rolls"/>
    <property type="match status" value="1"/>
</dbReference>
<name>A0ABQ4M457_9BACL</name>